<reference evidence="1" key="1">
    <citation type="submission" date="2014-11" db="EMBL/GenBank/DDBJ databases">
        <authorList>
            <person name="Amaro Gonzalez C."/>
        </authorList>
    </citation>
    <scope>NUCLEOTIDE SEQUENCE</scope>
</reference>
<organism evidence="1">
    <name type="scientific">Anguilla anguilla</name>
    <name type="common">European freshwater eel</name>
    <name type="synonym">Muraena anguilla</name>
    <dbReference type="NCBI Taxonomy" id="7936"/>
    <lineage>
        <taxon>Eukaryota</taxon>
        <taxon>Metazoa</taxon>
        <taxon>Chordata</taxon>
        <taxon>Craniata</taxon>
        <taxon>Vertebrata</taxon>
        <taxon>Euteleostomi</taxon>
        <taxon>Actinopterygii</taxon>
        <taxon>Neopterygii</taxon>
        <taxon>Teleostei</taxon>
        <taxon>Anguilliformes</taxon>
        <taxon>Anguillidae</taxon>
        <taxon>Anguilla</taxon>
    </lineage>
</organism>
<evidence type="ECO:0000313" key="1">
    <source>
        <dbReference type="EMBL" id="JAH40209.1"/>
    </source>
</evidence>
<name>A0A0E9SFP3_ANGAN</name>
<dbReference type="AlphaFoldDB" id="A0A0E9SFP3"/>
<sequence length="59" mass="6761">MRRQKPFLPSVTAAPFPLCTPALFSFGPESYLQGQINNALRYITTQIQIYTFSDFRMSV</sequence>
<proteinExistence type="predicted"/>
<reference evidence="1" key="2">
    <citation type="journal article" date="2015" name="Fish Shellfish Immunol.">
        <title>Early steps in the European eel (Anguilla anguilla)-Vibrio vulnificus interaction in the gills: Role of the RtxA13 toxin.</title>
        <authorList>
            <person name="Callol A."/>
            <person name="Pajuelo D."/>
            <person name="Ebbesson L."/>
            <person name="Teles M."/>
            <person name="MacKenzie S."/>
            <person name="Amaro C."/>
        </authorList>
    </citation>
    <scope>NUCLEOTIDE SEQUENCE</scope>
</reference>
<dbReference type="EMBL" id="GBXM01068368">
    <property type="protein sequence ID" value="JAH40209.1"/>
    <property type="molecule type" value="Transcribed_RNA"/>
</dbReference>
<protein>
    <submittedName>
        <fullName evidence="1">Uncharacterized protein</fullName>
    </submittedName>
</protein>
<accession>A0A0E9SFP3</accession>